<dbReference type="PROSITE" id="PS50928">
    <property type="entry name" value="ABC_TM1"/>
    <property type="match status" value="1"/>
</dbReference>
<keyword evidence="4 7" id="KW-0812">Transmembrane</keyword>
<keyword evidence="6 7" id="KW-0472">Membrane</keyword>
<feature type="domain" description="ABC transmembrane type-1" evidence="8">
    <location>
        <begin position="92"/>
        <end position="269"/>
    </location>
</feature>
<evidence type="ECO:0000256" key="7">
    <source>
        <dbReference type="RuleBase" id="RU363032"/>
    </source>
</evidence>
<proteinExistence type="inferred from homology"/>
<dbReference type="Gene3D" id="1.10.3720.10">
    <property type="entry name" value="MetI-like"/>
    <property type="match status" value="1"/>
</dbReference>
<feature type="transmembrane region" description="Helical" evidence="7">
    <location>
        <begin position="225"/>
        <end position="245"/>
    </location>
</feature>
<comment type="caution">
    <text evidence="9">The sequence shown here is derived from an EMBL/GenBank/DDBJ whole genome shotgun (WGS) entry which is preliminary data.</text>
</comment>
<evidence type="ECO:0000259" key="8">
    <source>
        <dbReference type="PROSITE" id="PS50928"/>
    </source>
</evidence>
<evidence type="ECO:0000256" key="2">
    <source>
        <dbReference type="ARBA" id="ARBA00022448"/>
    </source>
</evidence>
<evidence type="ECO:0000313" key="9">
    <source>
        <dbReference type="EMBL" id="MDX6804735.1"/>
    </source>
</evidence>
<dbReference type="Proteomes" id="UP001274321">
    <property type="component" value="Unassembled WGS sequence"/>
</dbReference>
<gene>
    <name evidence="9" type="ORF">SCD90_01550</name>
</gene>
<comment type="subcellular location">
    <subcellularLocation>
        <location evidence="1 7">Cell membrane</location>
        <topology evidence="1 7">Multi-pass membrane protein</topology>
    </subcellularLocation>
</comment>
<evidence type="ECO:0000256" key="3">
    <source>
        <dbReference type="ARBA" id="ARBA00022475"/>
    </source>
</evidence>
<evidence type="ECO:0000256" key="4">
    <source>
        <dbReference type="ARBA" id="ARBA00022692"/>
    </source>
</evidence>
<comment type="similarity">
    <text evidence="7">Belongs to the binding-protein-dependent transport system permease family.</text>
</comment>
<feature type="transmembrane region" description="Helical" evidence="7">
    <location>
        <begin position="103"/>
        <end position="123"/>
    </location>
</feature>
<keyword evidence="10" id="KW-1185">Reference proteome</keyword>
<evidence type="ECO:0000256" key="1">
    <source>
        <dbReference type="ARBA" id="ARBA00004651"/>
    </source>
</evidence>
<name>A0ABU4RM31_9HYPH</name>
<keyword evidence="2 7" id="KW-0813">Transport</keyword>
<reference evidence="9 10" key="1">
    <citation type="submission" date="2023-11" db="EMBL/GenBank/DDBJ databases">
        <authorList>
            <person name="Bao R."/>
        </authorList>
    </citation>
    <scope>NUCLEOTIDE SEQUENCE [LARGE SCALE GENOMIC DNA]</scope>
    <source>
        <strain evidence="9 10">PJ23</strain>
    </source>
</reference>
<dbReference type="EMBL" id="JAXAFJ010000001">
    <property type="protein sequence ID" value="MDX6804735.1"/>
    <property type="molecule type" value="Genomic_DNA"/>
</dbReference>
<dbReference type="Pfam" id="PF00528">
    <property type="entry name" value="BPD_transp_1"/>
    <property type="match status" value="1"/>
</dbReference>
<feature type="transmembrane region" description="Helical" evidence="7">
    <location>
        <begin position="162"/>
        <end position="181"/>
    </location>
</feature>
<dbReference type="InterPro" id="IPR000515">
    <property type="entry name" value="MetI-like"/>
</dbReference>
<dbReference type="InterPro" id="IPR035906">
    <property type="entry name" value="MetI-like_sf"/>
</dbReference>
<dbReference type="CDD" id="cd06261">
    <property type="entry name" value="TM_PBP2"/>
    <property type="match status" value="1"/>
</dbReference>
<evidence type="ECO:0000313" key="10">
    <source>
        <dbReference type="Proteomes" id="UP001274321"/>
    </source>
</evidence>
<dbReference type="RefSeq" id="WP_319842852.1">
    <property type="nucleotide sequence ID" value="NZ_JAXAFJ010000001.1"/>
</dbReference>
<sequence length="294" mass="31796">MTTTTGSIPQAKHVPALSPRIRRGLASAGWGLASIGLFAGIWEALWAMGLANPLLLPPPHMFLGDIPTTLTFFDHNARIGSTDRGEGSVLPLLNTMLWTTMRVVLGLFIGFSAGVAVGALVHYVKLLRNLLLPTILLLAPISPVAWLPVAIFVFGIGDVPAIFLVFITVFFSIVLATVSQIEAVPKNYIHVARIMGATERQTFWRVILPAILPGLFMILRLNLFAAWMVVLIAEAVGVGTGLGQITSMARATFNAKLVFFTMAIIGVLGFSFDWGLRAIQRKLLWWVAPGQGVS</sequence>
<feature type="transmembrane region" description="Helical" evidence="7">
    <location>
        <begin position="135"/>
        <end position="156"/>
    </location>
</feature>
<keyword evidence="3" id="KW-1003">Cell membrane</keyword>
<dbReference type="PANTHER" id="PTHR30151">
    <property type="entry name" value="ALKANE SULFONATE ABC TRANSPORTER-RELATED, MEMBRANE SUBUNIT"/>
    <property type="match status" value="1"/>
</dbReference>
<organism evidence="9 10">
    <name type="scientific">Terrihabitans rhizophilus</name>
    <dbReference type="NCBI Taxonomy" id="3092662"/>
    <lineage>
        <taxon>Bacteria</taxon>
        <taxon>Pseudomonadati</taxon>
        <taxon>Pseudomonadota</taxon>
        <taxon>Alphaproteobacteria</taxon>
        <taxon>Hyphomicrobiales</taxon>
        <taxon>Terrihabitans</taxon>
    </lineage>
</organism>
<accession>A0ABU4RM31</accession>
<evidence type="ECO:0000256" key="5">
    <source>
        <dbReference type="ARBA" id="ARBA00022989"/>
    </source>
</evidence>
<dbReference type="SUPFAM" id="SSF161098">
    <property type="entry name" value="MetI-like"/>
    <property type="match status" value="1"/>
</dbReference>
<keyword evidence="5 7" id="KW-1133">Transmembrane helix</keyword>
<feature type="transmembrane region" description="Helical" evidence="7">
    <location>
        <begin position="202"/>
        <end position="219"/>
    </location>
</feature>
<protein>
    <submittedName>
        <fullName evidence="9">ABC transporter permease subunit</fullName>
    </submittedName>
</protein>
<dbReference type="PANTHER" id="PTHR30151:SF0">
    <property type="entry name" value="ABC TRANSPORTER PERMEASE PROTEIN MJ0413-RELATED"/>
    <property type="match status" value="1"/>
</dbReference>
<evidence type="ECO:0000256" key="6">
    <source>
        <dbReference type="ARBA" id="ARBA00023136"/>
    </source>
</evidence>
<feature type="transmembrane region" description="Helical" evidence="7">
    <location>
        <begin position="30"/>
        <end position="51"/>
    </location>
</feature>
<feature type="transmembrane region" description="Helical" evidence="7">
    <location>
        <begin position="257"/>
        <end position="276"/>
    </location>
</feature>